<dbReference type="Gene3D" id="3.20.20.140">
    <property type="entry name" value="Metal-dependent hydrolases"/>
    <property type="match status" value="1"/>
</dbReference>
<dbReference type="AlphaFoldDB" id="A0A699UZZ3"/>
<evidence type="ECO:0000313" key="7">
    <source>
        <dbReference type="EMBL" id="GFD27231.1"/>
    </source>
</evidence>
<feature type="non-terminal residue" evidence="7">
    <location>
        <position position="1"/>
    </location>
</feature>
<gene>
    <name evidence="7" type="ORF">Tci_899200</name>
</gene>
<comment type="caution">
    <text evidence="7">The sequence shown here is derived from an EMBL/GenBank/DDBJ whole genome shotgun (WGS) entry which is preliminary data.</text>
</comment>
<dbReference type="EMBL" id="BKCJ011375393">
    <property type="protein sequence ID" value="GFD27231.1"/>
    <property type="molecule type" value="Genomic_DNA"/>
</dbReference>
<keyword evidence="6" id="KW-0413">Isomerase</keyword>
<name>A0A699UZZ3_TANCI</name>
<comment type="pathway">
    <text evidence="2">Carbohydrate metabolism; pentose and glucuronate interconversion.</text>
</comment>
<dbReference type="PANTHER" id="PTHR30068:SF4">
    <property type="entry name" value="URONATE ISOMERASE"/>
    <property type="match status" value="1"/>
</dbReference>
<reference evidence="7" key="1">
    <citation type="journal article" date="2019" name="Sci. Rep.">
        <title>Draft genome of Tanacetum cinerariifolium, the natural source of mosquito coil.</title>
        <authorList>
            <person name="Yamashiro T."/>
            <person name="Shiraishi A."/>
            <person name="Satake H."/>
            <person name="Nakayama K."/>
        </authorList>
    </citation>
    <scope>NUCLEOTIDE SEQUENCE</scope>
</reference>
<dbReference type="SUPFAM" id="SSF51556">
    <property type="entry name" value="Metallo-dependent hydrolases"/>
    <property type="match status" value="1"/>
</dbReference>
<dbReference type="GO" id="GO:0019698">
    <property type="term" value="P:D-galacturonate catabolic process"/>
    <property type="evidence" value="ECO:0007669"/>
    <property type="project" value="TreeGrafter"/>
</dbReference>
<accession>A0A699UZZ3</accession>
<dbReference type="PANTHER" id="PTHR30068">
    <property type="entry name" value="URONATE ISOMERASE"/>
    <property type="match status" value="1"/>
</dbReference>
<evidence type="ECO:0000256" key="1">
    <source>
        <dbReference type="ARBA" id="ARBA00001165"/>
    </source>
</evidence>
<proteinExistence type="inferred from homology"/>
<comment type="similarity">
    <text evidence="3">Belongs to the metallo-dependent hydrolases superfamily. Uronate isomerase family.</text>
</comment>
<dbReference type="InterPro" id="IPR032466">
    <property type="entry name" value="Metal_Hydrolase"/>
</dbReference>
<evidence type="ECO:0000256" key="6">
    <source>
        <dbReference type="ARBA" id="ARBA00023235"/>
    </source>
</evidence>
<evidence type="ECO:0000256" key="5">
    <source>
        <dbReference type="ARBA" id="ARBA00020555"/>
    </source>
</evidence>
<dbReference type="EC" id="5.3.1.12" evidence="4"/>
<evidence type="ECO:0000256" key="3">
    <source>
        <dbReference type="ARBA" id="ARBA00008397"/>
    </source>
</evidence>
<dbReference type="GO" id="GO:0008880">
    <property type="term" value="F:glucuronate isomerase activity"/>
    <property type="evidence" value="ECO:0007669"/>
    <property type="project" value="UniProtKB-EC"/>
</dbReference>
<evidence type="ECO:0000256" key="4">
    <source>
        <dbReference type="ARBA" id="ARBA00012546"/>
    </source>
</evidence>
<protein>
    <recommendedName>
        <fullName evidence="5">Uronate isomerase</fullName>
        <ecNumber evidence="4">5.3.1.12</ecNumber>
    </recommendedName>
</protein>
<dbReference type="Pfam" id="PF02614">
    <property type="entry name" value="UxaC"/>
    <property type="match status" value="1"/>
</dbReference>
<evidence type="ECO:0000256" key="2">
    <source>
        <dbReference type="ARBA" id="ARBA00004892"/>
    </source>
</evidence>
<organism evidence="7">
    <name type="scientific">Tanacetum cinerariifolium</name>
    <name type="common">Dalmatian daisy</name>
    <name type="synonym">Chrysanthemum cinerariifolium</name>
    <dbReference type="NCBI Taxonomy" id="118510"/>
    <lineage>
        <taxon>Eukaryota</taxon>
        <taxon>Viridiplantae</taxon>
        <taxon>Streptophyta</taxon>
        <taxon>Embryophyta</taxon>
        <taxon>Tracheophyta</taxon>
        <taxon>Spermatophyta</taxon>
        <taxon>Magnoliopsida</taxon>
        <taxon>eudicotyledons</taxon>
        <taxon>Gunneridae</taxon>
        <taxon>Pentapetalae</taxon>
        <taxon>asterids</taxon>
        <taxon>campanulids</taxon>
        <taxon>Asterales</taxon>
        <taxon>Asteraceae</taxon>
        <taxon>Asteroideae</taxon>
        <taxon>Anthemideae</taxon>
        <taxon>Anthemidinae</taxon>
        <taxon>Tanacetum</taxon>
    </lineage>
</organism>
<dbReference type="GO" id="GO:0042840">
    <property type="term" value="P:D-glucuronate catabolic process"/>
    <property type="evidence" value="ECO:0007669"/>
    <property type="project" value="TreeGrafter"/>
</dbReference>
<dbReference type="InterPro" id="IPR003766">
    <property type="entry name" value="Uronate_isomerase"/>
</dbReference>
<comment type="catalytic activity">
    <reaction evidence="1">
        <text>D-glucuronate = D-fructuronate</text>
        <dbReference type="Rhea" id="RHEA:13049"/>
        <dbReference type="ChEBI" id="CHEBI:58720"/>
        <dbReference type="ChEBI" id="CHEBI:59863"/>
        <dbReference type="EC" id="5.3.1.12"/>
    </reaction>
</comment>
<dbReference type="UniPathway" id="UPA00246"/>
<sequence length="135" mass="14627">TTDDPADSLEHHQAIAAQGFETRILPTFRPDKAMTPEAPDYPAYLQRLGKAAGVEIRSYADLLTALRQRHDFFASLAGRDGLGEGLDAAVSPRGAAQQQRPRPAPARPRYGLGFDWRFLAGAGAFALSGPSRQPR</sequence>